<evidence type="ECO:0000313" key="4">
    <source>
        <dbReference type="Proteomes" id="UP000006001"/>
    </source>
</evidence>
<dbReference type="RefSeq" id="WP_006362168.1">
    <property type="nucleotide sequence ID" value="NZ_GG700630.1"/>
</dbReference>
<dbReference type="Proteomes" id="UP000006001">
    <property type="component" value="Unassembled WGS sequence"/>
</dbReference>
<keyword evidence="2" id="KW-0067">ATP-binding</keyword>
<evidence type="ECO:0000256" key="1">
    <source>
        <dbReference type="ARBA" id="ARBA00022741"/>
    </source>
</evidence>
<dbReference type="GO" id="GO:0051782">
    <property type="term" value="P:negative regulation of cell division"/>
    <property type="evidence" value="ECO:0007669"/>
    <property type="project" value="TreeGrafter"/>
</dbReference>
<dbReference type="GO" id="GO:0016887">
    <property type="term" value="F:ATP hydrolysis activity"/>
    <property type="evidence" value="ECO:0007669"/>
    <property type="project" value="TreeGrafter"/>
</dbReference>
<comment type="caution">
    <text evidence="3">The sequence shown here is derived from an EMBL/GenBank/DDBJ whole genome shotgun (WGS) entry which is preliminary data.</text>
</comment>
<evidence type="ECO:0008006" key="5">
    <source>
        <dbReference type="Google" id="ProtNLM"/>
    </source>
</evidence>
<dbReference type="eggNOG" id="COG4963">
    <property type="taxonomic scope" value="Bacteria"/>
</dbReference>
<dbReference type="STRING" id="649764.HMPREF0762_00909"/>
<dbReference type="GeneID" id="85007474"/>
<gene>
    <name evidence="3" type="ORF">HMPREF0762_00909</name>
</gene>
<keyword evidence="1" id="KW-0547">Nucleotide-binding</keyword>
<protein>
    <recommendedName>
        <fullName evidence="5">CobQ/CobB/MinD/ParA nucleotide binding domain-containing protein</fullName>
    </recommendedName>
</protein>
<evidence type="ECO:0000313" key="3">
    <source>
        <dbReference type="EMBL" id="EEZ61571.1"/>
    </source>
</evidence>
<sequence length="434" mass="45867">MKRLRLLCAEEEVLAHPEMMGLEGERLDALEWVLCVHGAEECRSAAESLPDSVGVWIVSCDDMDAVNLAAALKRDDPDRNVSLVSFSPDGSLSSRASQASIDGVLDEGAFKREFATWKAMMRGFVAAEGPMREGVRTVGEFAEDDPCDALEERAMPSLEASVPRMLSHAPDSAEACGKAIGILSASGGSGKSTVAALCAIRAVHLGLSAVIVDADLQFGDIACAFGVKDPLSADEALRRPDLVTSSVEGAPAVVGPPASIEDAEAAAIALPALVRKLKARFDVVVVNTGSFWTDVHAAILDCTDAVVFVLDQRSTSLKSTVRAVELCGRLGAATSSFSFLVNRYEESGLITIMDASCALHGAHVGALPRAGREVEELFSSGCLIELTRERNALCDALAEAVDPLLPGIEPRGAQEGKAKRWSPFGFLRKKEACA</sequence>
<dbReference type="SUPFAM" id="SSF52540">
    <property type="entry name" value="P-loop containing nucleoside triphosphate hydrolases"/>
    <property type="match status" value="1"/>
</dbReference>
<dbReference type="PANTHER" id="PTHR43384">
    <property type="entry name" value="SEPTUM SITE-DETERMINING PROTEIN MIND HOMOLOG, CHLOROPLASTIC-RELATED"/>
    <property type="match status" value="1"/>
</dbReference>
<dbReference type="InterPro" id="IPR050625">
    <property type="entry name" value="ParA/MinD_ATPase"/>
</dbReference>
<dbReference type="OrthoDB" id="3171697at2"/>
<dbReference type="HOGENOM" id="CLU_545990_0_0_11"/>
<dbReference type="GO" id="GO:0009898">
    <property type="term" value="C:cytoplasmic side of plasma membrane"/>
    <property type="evidence" value="ECO:0007669"/>
    <property type="project" value="TreeGrafter"/>
</dbReference>
<dbReference type="EMBL" id="ACUX02000006">
    <property type="protein sequence ID" value="EEZ61571.1"/>
    <property type="molecule type" value="Genomic_DNA"/>
</dbReference>
<reference evidence="3" key="1">
    <citation type="submission" date="2009-10" db="EMBL/GenBank/DDBJ databases">
        <authorList>
            <person name="Weinstock G."/>
            <person name="Sodergren E."/>
            <person name="Clifton S."/>
            <person name="Fulton L."/>
            <person name="Fulton B."/>
            <person name="Courtney L."/>
            <person name="Fronick C."/>
            <person name="Harrison M."/>
            <person name="Strong C."/>
            <person name="Farmer C."/>
            <person name="Delahaunty K."/>
            <person name="Markovic C."/>
            <person name="Hall O."/>
            <person name="Minx P."/>
            <person name="Tomlinson C."/>
            <person name="Mitreva M."/>
            <person name="Nelson J."/>
            <person name="Hou S."/>
            <person name="Wollam A."/>
            <person name="Pepin K.H."/>
            <person name="Johnson M."/>
            <person name="Bhonagiri V."/>
            <person name="Nash W.E."/>
            <person name="Warren W."/>
            <person name="Chinwalla A."/>
            <person name="Mardis E.R."/>
            <person name="Wilson R.K."/>
        </authorList>
    </citation>
    <scope>NUCLEOTIDE SEQUENCE [LARGE SCALE GENOMIC DNA]</scope>
    <source>
        <strain evidence="3">ATCC 700122</strain>
    </source>
</reference>
<dbReference type="Gene3D" id="3.40.50.300">
    <property type="entry name" value="P-loop containing nucleotide triphosphate hydrolases"/>
    <property type="match status" value="1"/>
</dbReference>
<dbReference type="AlphaFoldDB" id="D0WGF8"/>
<keyword evidence="4" id="KW-1185">Reference proteome</keyword>
<accession>D0WGF8</accession>
<name>D0WGF8_SLAES</name>
<dbReference type="PANTHER" id="PTHR43384:SF6">
    <property type="entry name" value="SEPTUM SITE-DETERMINING PROTEIN MIND HOMOLOG, CHLOROPLASTIC"/>
    <property type="match status" value="1"/>
</dbReference>
<dbReference type="GO" id="GO:0005829">
    <property type="term" value="C:cytosol"/>
    <property type="evidence" value="ECO:0007669"/>
    <property type="project" value="TreeGrafter"/>
</dbReference>
<dbReference type="InterPro" id="IPR027417">
    <property type="entry name" value="P-loop_NTPase"/>
</dbReference>
<dbReference type="GO" id="GO:0005524">
    <property type="term" value="F:ATP binding"/>
    <property type="evidence" value="ECO:0007669"/>
    <property type="project" value="UniProtKB-KW"/>
</dbReference>
<organism evidence="3 4">
    <name type="scientific">Slackia exigua (strain ATCC 700122 / DSM 15923 / CIP 105133 / JCM 11022 / KCTC 5966 / S-7)</name>
    <dbReference type="NCBI Taxonomy" id="649764"/>
    <lineage>
        <taxon>Bacteria</taxon>
        <taxon>Bacillati</taxon>
        <taxon>Actinomycetota</taxon>
        <taxon>Coriobacteriia</taxon>
        <taxon>Eggerthellales</taxon>
        <taxon>Eggerthellaceae</taxon>
        <taxon>Slackia</taxon>
    </lineage>
</organism>
<proteinExistence type="predicted"/>
<evidence type="ECO:0000256" key="2">
    <source>
        <dbReference type="ARBA" id="ARBA00022840"/>
    </source>
</evidence>